<keyword evidence="3" id="KW-0285">Flavoprotein</keyword>
<dbReference type="Proteomes" id="UP000800303">
    <property type="component" value="Unassembled WGS sequence"/>
</dbReference>
<protein>
    <submittedName>
        <fullName evidence="6">FAD-binding oxidoreductase</fullName>
    </submittedName>
</protein>
<dbReference type="SUPFAM" id="SSF54373">
    <property type="entry name" value="FAD-linked reductases, C-terminal domain"/>
    <property type="match status" value="1"/>
</dbReference>
<evidence type="ECO:0000313" key="7">
    <source>
        <dbReference type="Proteomes" id="UP000800303"/>
    </source>
</evidence>
<keyword evidence="4" id="KW-0560">Oxidoreductase</keyword>
<evidence type="ECO:0000256" key="3">
    <source>
        <dbReference type="ARBA" id="ARBA00022630"/>
    </source>
</evidence>
<dbReference type="EMBL" id="JAAFGS010000002">
    <property type="protein sequence ID" value="NGZ74974.1"/>
    <property type="molecule type" value="Genomic_DNA"/>
</dbReference>
<dbReference type="PANTHER" id="PTHR13847">
    <property type="entry name" value="SARCOSINE DEHYDROGENASE-RELATED"/>
    <property type="match status" value="1"/>
</dbReference>
<comment type="caution">
    <text evidence="6">The sequence shown here is derived from an EMBL/GenBank/DDBJ whole genome shotgun (WGS) entry which is preliminary data.</text>
</comment>
<dbReference type="RefSeq" id="WP_166273298.1">
    <property type="nucleotide sequence ID" value="NZ_JAAFGS010000002.1"/>
</dbReference>
<evidence type="ECO:0000256" key="1">
    <source>
        <dbReference type="ARBA" id="ARBA00001974"/>
    </source>
</evidence>
<evidence type="ECO:0000256" key="4">
    <source>
        <dbReference type="ARBA" id="ARBA00023002"/>
    </source>
</evidence>
<comment type="similarity">
    <text evidence="2">Belongs to the DadA oxidoreductase family.</text>
</comment>
<sequence>MKKIIVVGSGILGASAAYHLSRSDARVTLVDAGHPGRATDAAAGIICPWLSQRRNQAWYRLAKGGARYYAELTERLREEGERDTGYARVGAISLHADPAKIQQMRERAEKRREDAPEIGEIEVLDEARVRELFPLLGEGYLGVRVSGAARVDGRALRGAMVSAARRGGVTVREGSAVLNANAAEGRVTGVTVGEETLEADEVVVCAGAWAGELLRPLGLDFRVTFQKGQILHLRMPDRSGGGEWPVVIPPTDQYLLAFDDGKIVAGATHENDAALSDIRVTAGGMHEVLDKGMALAPGLSDGELEEVRVGFRPFTPGFLPVIGRVPGWEGLIAANGLGASGLTMGPFLGRQLAMLALGLEPDLPLDDYAVEKALGEGSLPH</sequence>
<evidence type="ECO:0000256" key="2">
    <source>
        <dbReference type="ARBA" id="ARBA00009410"/>
    </source>
</evidence>
<gene>
    <name evidence="6" type="ORF">GYN08_06565</name>
</gene>
<evidence type="ECO:0000313" key="6">
    <source>
        <dbReference type="EMBL" id="NGZ74974.1"/>
    </source>
</evidence>
<dbReference type="Pfam" id="PF01266">
    <property type="entry name" value="DAO"/>
    <property type="match status" value="1"/>
</dbReference>
<comment type="cofactor">
    <cofactor evidence="1">
        <name>FAD</name>
        <dbReference type="ChEBI" id="CHEBI:57692"/>
    </cofactor>
</comment>
<accession>A0ABX0F4V4</accession>
<proteinExistence type="inferred from homology"/>
<name>A0ABX0F4V4_9BACL</name>
<keyword evidence="7" id="KW-1185">Reference proteome</keyword>
<dbReference type="InterPro" id="IPR006076">
    <property type="entry name" value="FAD-dep_OxRdtase"/>
</dbReference>
<reference evidence="6 7" key="1">
    <citation type="submission" date="2020-01" db="EMBL/GenBank/DDBJ databases">
        <title>Polyphasic characterisation and genomic insights into a novel alkali tolerant bacterium VR-M41.</title>
        <authorList>
            <person name="Vemuluri V.R."/>
        </authorList>
    </citation>
    <scope>NUCLEOTIDE SEQUENCE [LARGE SCALE GENOMIC DNA]</scope>
    <source>
        <strain evidence="6 7">VR-M41</strain>
    </source>
</reference>
<dbReference type="SUPFAM" id="SSF51905">
    <property type="entry name" value="FAD/NAD(P)-binding domain"/>
    <property type="match status" value="1"/>
</dbReference>
<feature type="domain" description="FAD dependent oxidoreductase" evidence="5">
    <location>
        <begin position="3"/>
        <end position="353"/>
    </location>
</feature>
<organism evidence="6 7">
    <name type="scientific">Saccharibacillus alkalitolerans</name>
    <dbReference type="NCBI Taxonomy" id="2705290"/>
    <lineage>
        <taxon>Bacteria</taxon>
        <taxon>Bacillati</taxon>
        <taxon>Bacillota</taxon>
        <taxon>Bacilli</taxon>
        <taxon>Bacillales</taxon>
        <taxon>Paenibacillaceae</taxon>
        <taxon>Saccharibacillus</taxon>
    </lineage>
</organism>
<evidence type="ECO:0000259" key="5">
    <source>
        <dbReference type="Pfam" id="PF01266"/>
    </source>
</evidence>
<dbReference type="Gene3D" id="3.50.50.60">
    <property type="entry name" value="FAD/NAD(P)-binding domain"/>
    <property type="match status" value="1"/>
</dbReference>
<dbReference type="PANTHER" id="PTHR13847:SF286">
    <property type="entry name" value="D-AMINO ACID DEHYDROGENASE"/>
    <property type="match status" value="1"/>
</dbReference>
<dbReference type="InterPro" id="IPR036188">
    <property type="entry name" value="FAD/NAD-bd_sf"/>
</dbReference>
<dbReference type="Gene3D" id="3.30.9.10">
    <property type="entry name" value="D-Amino Acid Oxidase, subunit A, domain 2"/>
    <property type="match status" value="1"/>
</dbReference>